<dbReference type="Pfam" id="PF01344">
    <property type="entry name" value="Kelch_1"/>
    <property type="match status" value="1"/>
</dbReference>
<sequence length="154" mass="16668">MFVSGGCDSHLRCYPSLWLYDPVHGCSKRAPMTAGAGRAGHVMLVSGHRLVVAGGLQPMWAGYGDQMQCESYDPVHDSWTSFPVLPRPHLSPAAVALDGQLYVLGGSSADSARDMPWVHRYDPQAKCWDKLGAMPRPYADLAACALQLPISLKS</sequence>
<keyword evidence="3" id="KW-1185">Reference proteome</keyword>
<protein>
    <submittedName>
        <fullName evidence="2">Kelch 33</fullName>
    </submittedName>
</protein>
<dbReference type="EMBL" id="QBIY01008384">
    <property type="protein sequence ID" value="RXN36353.1"/>
    <property type="molecule type" value="Genomic_DNA"/>
</dbReference>
<dbReference type="AlphaFoldDB" id="A0A498NWM5"/>
<name>A0A498NWM5_LABRO</name>
<evidence type="ECO:0000313" key="2">
    <source>
        <dbReference type="EMBL" id="RXN36353.1"/>
    </source>
</evidence>
<comment type="caution">
    <text evidence="2">The sequence shown here is derived from an EMBL/GenBank/DDBJ whole genome shotgun (WGS) entry which is preliminary data.</text>
</comment>
<organism evidence="2 3">
    <name type="scientific">Labeo rohita</name>
    <name type="common">Indian major carp</name>
    <name type="synonym">Cyprinus rohita</name>
    <dbReference type="NCBI Taxonomy" id="84645"/>
    <lineage>
        <taxon>Eukaryota</taxon>
        <taxon>Metazoa</taxon>
        <taxon>Chordata</taxon>
        <taxon>Craniata</taxon>
        <taxon>Vertebrata</taxon>
        <taxon>Euteleostomi</taxon>
        <taxon>Actinopterygii</taxon>
        <taxon>Neopterygii</taxon>
        <taxon>Teleostei</taxon>
        <taxon>Ostariophysi</taxon>
        <taxon>Cypriniformes</taxon>
        <taxon>Cyprinidae</taxon>
        <taxon>Labeoninae</taxon>
        <taxon>Labeonini</taxon>
        <taxon>Labeo</taxon>
    </lineage>
</organism>
<accession>A0A498NWM5</accession>
<dbReference type="SUPFAM" id="SSF117281">
    <property type="entry name" value="Kelch motif"/>
    <property type="match status" value="1"/>
</dbReference>
<gene>
    <name evidence="2" type="ORF">ROHU_003037</name>
</gene>
<reference evidence="2 3" key="1">
    <citation type="submission" date="2018-03" db="EMBL/GenBank/DDBJ databases">
        <title>Draft genome sequence of Rohu Carp (Labeo rohita).</title>
        <authorList>
            <person name="Das P."/>
            <person name="Kushwaha B."/>
            <person name="Joshi C.G."/>
            <person name="Kumar D."/>
            <person name="Nagpure N.S."/>
            <person name="Sahoo L."/>
            <person name="Das S.P."/>
            <person name="Bit A."/>
            <person name="Patnaik S."/>
            <person name="Meher P.K."/>
            <person name="Jayasankar P."/>
            <person name="Koringa P.G."/>
            <person name="Patel N.V."/>
            <person name="Hinsu A.T."/>
            <person name="Kumar R."/>
            <person name="Pandey M."/>
            <person name="Agarwal S."/>
            <person name="Srivastava S."/>
            <person name="Singh M."/>
            <person name="Iquebal M.A."/>
            <person name="Jaiswal S."/>
            <person name="Angadi U.B."/>
            <person name="Kumar N."/>
            <person name="Raza M."/>
            <person name="Shah T.M."/>
            <person name="Rai A."/>
            <person name="Jena J.K."/>
        </authorList>
    </citation>
    <scope>NUCLEOTIDE SEQUENCE [LARGE SCALE GENOMIC DNA]</scope>
    <source>
        <strain evidence="2">DASCIFA01</strain>
        <tissue evidence="2">Testis</tissue>
    </source>
</reference>
<keyword evidence="1" id="KW-0880">Kelch repeat</keyword>
<dbReference type="Proteomes" id="UP000290572">
    <property type="component" value="Unassembled WGS sequence"/>
</dbReference>
<dbReference type="InterPro" id="IPR015915">
    <property type="entry name" value="Kelch-typ_b-propeller"/>
</dbReference>
<dbReference type="InterPro" id="IPR006652">
    <property type="entry name" value="Kelch_1"/>
</dbReference>
<dbReference type="Gene3D" id="2.120.10.80">
    <property type="entry name" value="Kelch-type beta propeller"/>
    <property type="match status" value="1"/>
</dbReference>
<dbReference type="PANTHER" id="PTHR45632:SF14">
    <property type="entry name" value="KELCH-LIKE PROTEIN 33"/>
    <property type="match status" value="1"/>
</dbReference>
<evidence type="ECO:0000313" key="3">
    <source>
        <dbReference type="Proteomes" id="UP000290572"/>
    </source>
</evidence>
<dbReference type="SMART" id="SM00612">
    <property type="entry name" value="Kelch"/>
    <property type="match status" value="2"/>
</dbReference>
<proteinExistence type="predicted"/>
<dbReference type="PANTHER" id="PTHR45632">
    <property type="entry name" value="LD33804P"/>
    <property type="match status" value="1"/>
</dbReference>
<evidence type="ECO:0000256" key="1">
    <source>
        <dbReference type="ARBA" id="ARBA00022441"/>
    </source>
</evidence>
<dbReference type="STRING" id="84645.A0A498NWM5"/>